<reference evidence="1" key="1">
    <citation type="submission" date="2018-07" db="EMBL/GenBank/DDBJ databases">
        <authorList>
            <consortium name="GenomeTrakr network: Whole genome sequencing for foodborne pathogen traceback"/>
        </authorList>
    </citation>
    <scope>NUCLEOTIDE SEQUENCE [LARGE SCALE GENOMIC DNA]</scope>
    <source>
        <strain evidence="1">CFSAN002851</strain>
    </source>
</reference>
<evidence type="ECO:0000313" key="1">
    <source>
        <dbReference type="EMBL" id="EBP3998333.1"/>
    </source>
</evidence>
<proteinExistence type="predicted"/>
<dbReference type="AlphaFoldDB" id="A0A5U3EDW6"/>
<comment type="caution">
    <text evidence="1">The sequence shown here is derived from an EMBL/GenBank/DDBJ whole genome shotgun (WGS) entry which is preliminary data.</text>
</comment>
<gene>
    <name evidence="1" type="ORF">S301_06445</name>
</gene>
<organism evidence="1">
    <name type="scientific">Salmonella enterica I</name>
    <dbReference type="NCBI Taxonomy" id="59201"/>
    <lineage>
        <taxon>Bacteria</taxon>
        <taxon>Pseudomonadati</taxon>
        <taxon>Pseudomonadota</taxon>
        <taxon>Gammaproteobacteria</taxon>
        <taxon>Enterobacterales</taxon>
        <taxon>Enterobacteriaceae</taxon>
        <taxon>Salmonella</taxon>
    </lineage>
</organism>
<sequence length="48" mass="5546">MCQYIQITECKAKKRDGLAQFSLGGMYADGDYVIPDYKLAIKWLEKSR</sequence>
<accession>A0A5U3EDW6</accession>
<dbReference type="Proteomes" id="UP000839575">
    <property type="component" value="Unassembled WGS sequence"/>
</dbReference>
<dbReference type="EMBL" id="AAGLPX010000008">
    <property type="protein sequence ID" value="EBP3998333.1"/>
    <property type="molecule type" value="Genomic_DNA"/>
</dbReference>
<name>A0A5U3EDW6_SALET</name>
<dbReference type="InterPro" id="IPR011990">
    <property type="entry name" value="TPR-like_helical_dom_sf"/>
</dbReference>
<dbReference type="Gene3D" id="1.25.40.10">
    <property type="entry name" value="Tetratricopeptide repeat domain"/>
    <property type="match status" value="1"/>
</dbReference>
<protein>
    <submittedName>
        <fullName evidence="1">SEL1-like repeat protein</fullName>
    </submittedName>
</protein>
<dbReference type="SUPFAM" id="SSF81901">
    <property type="entry name" value="HCP-like"/>
    <property type="match status" value="1"/>
</dbReference>